<name>A0ABR6YHC9_9BURK</name>
<evidence type="ECO:0000313" key="3">
    <source>
        <dbReference type="EMBL" id="MBC3875994.1"/>
    </source>
</evidence>
<feature type="domain" description="CN hydrolase" evidence="2">
    <location>
        <begin position="1"/>
        <end position="249"/>
    </location>
</feature>
<evidence type="ECO:0000313" key="4">
    <source>
        <dbReference type="Proteomes" id="UP000624279"/>
    </source>
</evidence>
<dbReference type="PANTHER" id="PTHR23088">
    <property type="entry name" value="NITRILASE-RELATED"/>
    <property type="match status" value="1"/>
</dbReference>
<accession>A0ABR6YHC9</accession>
<evidence type="ECO:0000256" key="1">
    <source>
        <dbReference type="ARBA" id="ARBA00022801"/>
    </source>
</evidence>
<protein>
    <submittedName>
        <fullName evidence="3">Carbon-nitrogen hydrolase family protein</fullName>
    </submittedName>
</protein>
<dbReference type="InterPro" id="IPR003010">
    <property type="entry name" value="C-N_Hydrolase"/>
</dbReference>
<dbReference type="Proteomes" id="UP000624279">
    <property type="component" value="Unassembled WGS sequence"/>
</dbReference>
<dbReference type="InterPro" id="IPR036526">
    <property type="entry name" value="C-N_Hydrolase_sf"/>
</dbReference>
<dbReference type="Gene3D" id="3.60.110.10">
    <property type="entry name" value="Carbon-nitrogen hydrolase"/>
    <property type="match status" value="1"/>
</dbReference>
<comment type="caution">
    <text evidence="3">The sequence shown here is derived from an EMBL/GenBank/DDBJ whole genome shotgun (WGS) entry which is preliminary data.</text>
</comment>
<evidence type="ECO:0000259" key="2">
    <source>
        <dbReference type="PROSITE" id="PS50263"/>
    </source>
</evidence>
<dbReference type="CDD" id="cd07572">
    <property type="entry name" value="nit"/>
    <property type="match status" value="1"/>
</dbReference>
<organism evidence="3 4">
    <name type="scientific">Undibacterium flavidum</name>
    <dbReference type="NCBI Taxonomy" id="2762297"/>
    <lineage>
        <taxon>Bacteria</taxon>
        <taxon>Pseudomonadati</taxon>
        <taxon>Pseudomonadota</taxon>
        <taxon>Betaproteobacteria</taxon>
        <taxon>Burkholderiales</taxon>
        <taxon>Oxalobacteraceae</taxon>
        <taxon>Undibacterium</taxon>
    </lineage>
</organism>
<proteinExistence type="predicted"/>
<sequence length="269" mass="29800">MKVAAIQMVSVSNPDTNLQTAKRLLQEAKSAGADLAVLPEYWSIMGLRDTDKVAFAEESGNGVLQNFLQQMARELQMMIIGGTIPLKSTDSNKIYNACLVFDRSGTQIARYDKIHLFGFTNGDESYQESNTIQEGNDIVSFDSAIDGIGKIGLGICYDLRFPELFRNMGPCNLLVLPAAFTYTTGQAHWEILLRARAIENQCYVLASAQGGTHESGRRTWGHSMLIDPWGKILNCLEEGEGVVVAELDMDAMQKIRSNLPALKHRRFTC</sequence>
<dbReference type="EMBL" id="JACOGA010000029">
    <property type="protein sequence ID" value="MBC3875994.1"/>
    <property type="molecule type" value="Genomic_DNA"/>
</dbReference>
<dbReference type="RefSeq" id="WP_186944034.1">
    <property type="nucleotide sequence ID" value="NZ_JACOGA010000029.1"/>
</dbReference>
<dbReference type="GO" id="GO:0016787">
    <property type="term" value="F:hydrolase activity"/>
    <property type="evidence" value="ECO:0007669"/>
    <property type="project" value="UniProtKB-KW"/>
</dbReference>
<dbReference type="Pfam" id="PF00795">
    <property type="entry name" value="CN_hydrolase"/>
    <property type="match status" value="1"/>
</dbReference>
<dbReference type="SUPFAM" id="SSF56317">
    <property type="entry name" value="Carbon-nitrogen hydrolase"/>
    <property type="match status" value="1"/>
</dbReference>
<dbReference type="PROSITE" id="PS50263">
    <property type="entry name" value="CN_HYDROLASE"/>
    <property type="match status" value="1"/>
</dbReference>
<keyword evidence="1 3" id="KW-0378">Hydrolase</keyword>
<dbReference type="PANTHER" id="PTHR23088:SF27">
    <property type="entry name" value="DEAMINATED GLUTATHIONE AMIDASE"/>
    <property type="match status" value="1"/>
</dbReference>
<gene>
    <name evidence="3" type="ORF">H8K55_20565</name>
</gene>
<keyword evidence="4" id="KW-1185">Reference proteome</keyword>
<dbReference type="InterPro" id="IPR045254">
    <property type="entry name" value="Nit1/2_C-N_Hydrolase"/>
</dbReference>
<reference evidence="3 4" key="1">
    <citation type="submission" date="2020-08" db="EMBL/GenBank/DDBJ databases">
        <title>Novel species isolated from subtropical streams in China.</title>
        <authorList>
            <person name="Lu H."/>
        </authorList>
    </citation>
    <scope>NUCLEOTIDE SEQUENCE [LARGE SCALE GENOMIC DNA]</scope>
    <source>
        <strain evidence="3 4">LX15W</strain>
    </source>
</reference>